<name>A0A6V7X502_MELEN</name>
<dbReference type="Proteomes" id="UP000580250">
    <property type="component" value="Unassembled WGS sequence"/>
</dbReference>
<reference evidence="2 3" key="1">
    <citation type="submission" date="2020-08" db="EMBL/GenBank/DDBJ databases">
        <authorList>
            <person name="Koutsovoulos G."/>
            <person name="Danchin GJ E."/>
        </authorList>
    </citation>
    <scope>NUCLEOTIDE SEQUENCE [LARGE SCALE GENOMIC DNA]</scope>
</reference>
<gene>
    <name evidence="2" type="ORF">MENT_LOCUS47427</name>
</gene>
<keyword evidence="1" id="KW-0472">Membrane</keyword>
<dbReference type="AlphaFoldDB" id="A0A6V7X502"/>
<comment type="caution">
    <text evidence="2">The sequence shown here is derived from an EMBL/GenBank/DDBJ whole genome shotgun (WGS) entry which is preliminary data.</text>
</comment>
<evidence type="ECO:0000313" key="2">
    <source>
        <dbReference type="EMBL" id="CAD2194410.1"/>
    </source>
</evidence>
<evidence type="ECO:0000256" key="1">
    <source>
        <dbReference type="SAM" id="Phobius"/>
    </source>
</evidence>
<proteinExistence type="predicted"/>
<sequence>MVVVVCVRHHQGLKYIFMSLLFYRTSTFWFSIILSHFQTLILKIHFNLQMSFTVMPFTVYCLSSSAAGWLLLSAAGWLLTHHEHPTCQFPQNINHNFLIME</sequence>
<feature type="transmembrane region" description="Helical" evidence="1">
    <location>
        <begin position="57"/>
        <end position="79"/>
    </location>
</feature>
<dbReference type="EMBL" id="CAJEWN010001111">
    <property type="protein sequence ID" value="CAD2194410.1"/>
    <property type="molecule type" value="Genomic_DNA"/>
</dbReference>
<keyword evidence="1" id="KW-1133">Transmembrane helix</keyword>
<protein>
    <submittedName>
        <fullName evidence="2">Uncharacterized protein</fullName>
    </submittedName>
</protein>
<feature type="transmembrane region" description="Helical" evidence="1">
    <location>
        <begin position="12"/>
        <end position="37"/>
    </location>
</feature>
<organism evidence="2 3">
    <name type="scientific">Meloidogyne enterolobii</name>
    <name type="common">Root-knot nematode worm</name>
    <name type="synonym">Meloidogyne mayaguensis</name>
    <dbReference type="NCBI Taxonomy" id="390850"/>
    <lineage>
        <taxon>Eukaryota</taxon>
        <taxon>Metazoa</taxon>
        <taxon>Ecdysozoa</taxon>
        <taxon>Nematoda</taxon>
        <taxon>Chromadorea</taxon>
        <taxon>Rhabditida</taxon>
        <taxon>Tylenchina</taxon>
        <taxon>Tylenchomorpha</taxon>
        <taxon>Tylenchoidea</taxon>
        <taxon>Meloidogynidae</taxon>
        <taxon>Meloidogyninae</taxon>
        <taxon>Meloidogyne</taxon>
    </lineage>
</organism>
<keyword evidence="1" id="KW-0812">Transmembrane</keyword>
<evidence type="ECO:0000313" key="3">
    <source>
        <dbReference type="Proteomes" id="UP000580250"/>
    </source>
</evidence>
<accession>A0A6V7X502</accession>